<evidence type="ECO:0000313" key="3">
    <source>
        <dbReference type="Proteomes" id="UP000887013"/>
    </source>
</evidence>
<evidence type="ECO:0000256" key="1">
    <source>
        <dbReference type="SAM" id="MobiDB-lite"/>
    </source>
</evidence>
<dbReference type="GO" id="GO:0005615">
    <property type="term" value="C:extracellular space"/>
    <property type="evidence" value="ECO:0007669"/>
    <property type="project" value="TreeGrafter"/>
</dbReference>
<protein>
    <submittedName>
        <fullName evidence="2">Stonustoxin subunit alpha</fullName>
    </submittedName>
</protein>
<evidence type="ECO:0000313" key="2">
    <source>
        <dbReference type="EMBL" id="GFT95193.1"/>
    </source>
</evidence>
<accession>A0A8X6Q415</accession>
<name>A0A8X6Q415_NEPPI</name>
<dbReference type="InterPro" id="IPR051077">
    <property type="entry name" value="Ca-dependent_lectin"/>
</dbReference>
<proteinExistence type="predicted"/>
<sequence>MSQKTPSFVLSTPVESPTTEREKKKGKEVIFKMGTAVMMYVLPMMLGQTYNLGKEKPGLQVFPANIEKNATVVQHYFTDSQYRMVENSADVKDFLSISGKLSLKIKAGMVDVSGEGSYVKESSSKSNGIEILVKVHFETVTKTIPTYVKPNADWGLYNEKFLGTHYCRSITYGGDLVASIRISASNTYDLMRIKAAVNGGINAGSGSFKATIDGKLDLLRQNAQDSSSMEINYYASVPIEGVSYDTDGLLKLIEDFPSHVKKVNNGIGNPLRMELYPLSSLKEGWPAYLENRALGDELDDLESQFDDLRETRRMIGVFSMGMPPIAPEGVYEKLQKFTDKVNKIFGVYLQTISDLDTTKGASTEPILNAFKAYEDGEYIMPQKFVRKLLELQKQIYTEHPELQPRIGGANYIRWGQTQCSSSGTDASVVGVMTTSEIVQDGGSSQFICSPLDPSIVDPKSYFPGYPGDIEPEDNLKVCPMRYIGELKRFKPMFMKQIACARCRVGLRTTVLVKMADKSCPSDKWTKEYEGYLMAPGQTSNKGEYICMDKNMTQPVGEVKFGNPDGSHWPEIQEVAIECGSLPCKPYEANKPIPCVVCTI</sequence>
<dbReference type="OrthoDB" id="6413754at2759"/>
<dbReference type="AlphaFoldDB" id="A0A8X6Q415"/>
<dbReference type="Proteomes" id="UP000887013">
    <property type="component" value="Unassembled WGS sequence"/>
</dbReference>
<reference evidence="2" key="1">
    <citation type="submission" date="2020-08" db="EMBL/GenBank/DDBJ databases">
        <title>Multicomponent nature underlies the extraordinary mechanical properties of spider dragline silk.</title>
        <authorList>
            <person name="Kono N."/>
            <person name="Nakamura H."/>
            <person name="Mori M."/>
            <person name="Yoshida Y."/>
            <person name="Ohtoshi R."/>
            <person name="Malay A.D."/>
            <person name="Moran D.A.P."/>
            <person name="Tomita M."/>
            <person name="Numata K."/>
            <person name="Arakawa K."/>
        </authorList>
    </citation>
    <scope>NUCLEOTIDE SEQUENCE</scope>
</reference>
<dbReference type="PANTHER" id="PTHR24024:SF18">
    <property type="entry name" value="SHORT-CHAIN COLLAGEN C4-LIKE"/>
    <property type="match status" value="1"/>
</dbReference>
<dbReference type="PANTHER" id="PTHR24024">
    <property type="entry name" value="PULMONARY SURFACTANT-ASSOCIATED PROTEIN A"/>
    <property type="match status" value="1"/>
</dbReference>
<keyword evidence="3" id="KW-1185">Reference proteome</keyword>
<feature type="compositionally biased region" description="Polar residues" evidence="1">
    <location>
        <begin position="1"/>
        <end position="17"/>
    </location>
</feature>
<feature type="region of interest" description="Disordered" evidence="1">
    <location>
        <begin position="1"/>
        <end position="25"/>
    </location>
</feature>
<organism evidence="2 3">
    <name type="scientific">Nephila pilipes</name>
    <name type="common">Giant wood spider</name>
    <name type="synonym">Nephila maculata</name>
    <dbReference type="NCBI Taxonomy" id="299642"/>
    <lineage>
        <taxon>Eukaryota</taxon>
        <taxon>Metazoa</taxon>
        <taxon>Ecdysozoa</taxon>
        <taxon>Arthropoda</taxon>
        <taxon>Chelicerata</taxon>
        <taxon>Arachnida</taxon>
        <taxon>Araneae</taxon>
        <taxon>Araneomorphae</taxon>
        <taxon>Entelegynae</taxon>
        <taxon>Araneoidea</taxon>
        <taxon>Nephilidae</taxon>
        <taxon>Nephila</taxon>
    </lineage>
</organism>
<comment type="caution">
    <text evidence="2">The sequence shown here is derived from an EMBL/GenBank/DDBJ whole genome shotgun (WGS) entry which is preliminary data.</text>
</comment>
<gene>
    <name evidence="2" type="primary">X975_22816</name>
    <name evidence="2" type="ORF">NPIL_543121</name>
</gene>
<dbReference type="EMBL" id="BMAW01075134">
    <property type="protein sequence ID" value="GFT95193.1"/>
    <property type="molecule type" value="Genomic_DNA"/>
</dbReference>